<evidence type="ECO:0000256" key="3">
    <source>
        <dbReference type="ARBA" id="ARBA00022737"/>
    </source>
</evidence>
<evidence type="ECO:0000259" key="8">
    <source>
        <dbReference type="PROSITE" id="PS50184"/>
    </source>
</evidence>
<evidence type="ECO:0008006" key="12">
    <source>
        <dbReference type="Google" id="ProtNLM"/>
    </source>
</evidence>
<dbReference type="SMART" id="SM00215">
    <property type="entry name" value="VWC_out"/>
    <property type="match status" value="2"/>
</dbReference>
<accession>A0ABR3L6G6</accession>
<evidence type="ECO:0000256" key="2">
    <source>
        <dbReference type="ARBA" id="ARBA00022525"/>
    </source>
</evidence>
<dbReference type="PANTHER" id="PTHR11339">
    <property type="entry name" value="EXTRACELLULAR MATRIX GLYCOPROTEIN RELATED"/>
    <property type="match status" value="1"/>
</dbReference>
<dbReference type="EMBL" id="JAYMGO010000025">
    <property type="protein sequence ID" value="KAL1247257.1"/>
    <property type="molecule type" value="Genomic_DNA"/>
</dbReference>
<dbReference type="PANTHER" id="PTHR11339:SF408">
    <property type="entry name" value="MUCIN-5B"/>
    <property type="match status" value="1"/>
</dbReference>
<keyword evidence="2" id="KW-0964">Secreted</keyword>
<reference evidence="10 11" key="1">
    <citation type="submission" date="2023-09" db="EMBL/GenBank/DDBJ databases">
        <authorList>
            <person name="Wang M."/>
        </authorList>
    </citation>
    <scope>NUCLEOTIDE SEQUENCE [LARGE SCALE GENOMIC DNA]</scope>
    <source>
        <strain evidence="10">GT-2023</strain>
        <tissue evidence="10">Liver</tissue>
    </source>
</reference>
<dbReference type="PROSITE" id="PS51233">
    <property type="entry name" value="VWFD"/>
    <property type="match status" value="4"/>
</dbReference>
<dbReference type="Pfam" id="PF05375">
    <property type="entry name" value="Pacifastin_I"/>
    <property type="match status" value="1"/>
</dbReference>
<dbReference type="Proteomes" id="UP001558613">
    <property type="component" value="Unassembled WGS sequence"/>
</dbReference>
<dbReference type="Gene3D" id="2.10.25.10">
    <property type="entry name" value="Laminin"/>
    <property type="match status" value="2"/>
</dbReference>
<dbReference type="InterPro" id="IPR008037">
    <property type="entry name" value="Pacifastin_dom"/>
</dbReference>
<gene>
    <name evidence="10" type="ORF">QQF64_022633</name>
</gene>
<evidence type="ECO:0000256" key="4">
    <source>
        <dbReference type="ARBA" id="ARBA00023157"/>
    </source>
</evidence>
<dbReference type="InterPro" id="IPR036084">
    <property type="entry name" value="Ser_inhib-like_sf"/>
</dbReference>
<keyword evidence="5" id="KW-0325">Glycoprotein</keyword>
<dbReference type="InterPro" id="IPR001007">
    <property type="entry name" value="VWF_dom"/>
</dbReference>
<dbReference type="SUPFAM" id="SSF57603">
    <property type="entry name" value="FnI-like domain"/>
    <property type="match status" value="1"/>
</dbReference>
<dbReference type="CDD" id="cd19941">
    <property type="entry name" value="TIL"/>
    <property type="match status" value="1"/>
</dbReference>
<evidence type="ECO:0000256" key="6">
    <source>
        <dbReference type="PROSITE-ProRule" id="PRU00039"/>
    </source>
</evidence>
<keyword evidence="4 6" id="KW-1015">Disulfide bond</keyword>
<name>A0ABR3L6G6_9TELE</name>
<evidence type="ECO:0000256" key="5">
    <source>
        <dbReference type="ARBA" id="ARBA00023180"/>
    </source>
</evidence>
<dbReference type="PROSITE" id="PS01225">
    <property type="entry name" value="CTCK_2"/>
    <property type="match status" value="1"/>
</dbReference>
<comment type="subcellular location">
    <subcellularLocation>
        <location evidence="1">Secreted</location>
    </subcellularLocation>
</comment>
<evidence type="ECO:0000313" key="10">
    <source>
        <dbReference type="EMBL" id="KAL1247257.1"/>
    </source>
</evidence>
<feature type="disulfide bond" evidence="6">
    <location>
        <begin position="771"/>
        <end position="825"/>
    </location>
</feature>
<dbReference type="Pfam" id="PF25962">
    <property type="entry name" value="TIL_OTOGL_Mucin"/>
    <property type="match status" value="2"/>
</dbReference>
<feature type="domain" description="VWFD" evidence="9">
    <location>
        <begin position="895"/>
        <end position="1066"/>
    </location>
</feature>
<keyword evidence="11" id="KW-1185">Reference proteome</keyword>
<feature type="domain" description="VWFC" evidence="8">
    <location>
        <begin position="476"/>
        <end position="545"/>
    </location>
</feature>
<dbReference type="InterPro" id="IPR001846">
    <property type="entry name" value="VWF_type-D"/>
</dbReference>
<sequence>VDPNPYYENCVRDSCACDIGGDCECFCTAVAAYAQACNRSGVCVDWRTPDICPVYCDYYNKPEGCTWHYNPCGIPCYKTCRNPLGICNNNLPNLEGEPILDKKHIGSGICLTMTCSITCAILNSTEPCPPSPPTPAPDCPKWNKTTNQTFSISNCAMAKCIKGDVLEIVPLQCPPLQNFTCQNYQPKVLVYDKHQCCQQYACDCFCQGWGNSHYITFDGLFYSYQGNCTYILMEEIRPRYHLKIYIDKVKCDIGKHASCPRSITVSYNDQIITLGSHIEGADLEVRPTALKDNVKLTLPYAHNGVRVISSGLDLFLSIPELNVDITFRALGFSINLPFQHFGDNTQGHCGTCNNNQADDCMIPRGILVNDCAVMADHWPAIGVNSKNCQPPSIPPGQDKPKTPCLAQFECNLLESKLFEACHSRVSPKNYLLACQLDSCNENTPTMACASLQSYASACSKAGVCIHWRNYTKHCRCLDSSGTPHEYGEHFTFKCEDCVCDKASQLVTCKPKKCPDVKPESCSEPGFALVNITDPSNPCCTKQVCHCTIGLCPSGSCTQGTCIYDAPDNTSHVVKIGKEFKYDCETVTCHQINGSFVIQKINTECPYLNSKDCGPDGEVDSSKCETVTCQKLDGLFVTEKTKTECPYLSSFDCGPGFNYVRKEEECCGTCRQVACIYDAPDKTRQILKEGKEYNFKCVNATCQRRNGMFMTMESYKQCPPFNPDDCVPGTVHFDKDGCCQICETNNCVLVKNITRLQVNGCTSIKDVEVTSCRGHCDDGSRYSAEKNAMMHNCSCCQEENSDNRQVMLKCANGEEIPHNYIYVQSCKCTTTTMVVNSMGAVRMSQMWMLRWVILLVGLQSIQAEFMSDYEGMDVISDPMWPTTTTTVVPKPDHRSTICSTWGNFHFKTFDGHFFQVADTCNYVMAVMCDTAISDFNIQMQRETVNGSITFSTVTIVLDGTIVKITNGDITVGEEMVSVPTYKNGIKIEGSPTSVKISNKHGVTVFWEEDNSLTIELPEKYQGLTCGLCGDFNGNKDDDIPVSGRWKISTPGTETCEDVTLPSRDQCNQTSVCQKYLSSPGFDDCYRVMDMSSFEKACVDDLCQCYGNHDCLCNTLTEISRQCTHAGGKPRTWRTEELCPKTCPLNLEYMECGGPCKSTCSDPDADLMCKEHCVDGCFCPAGTVEDDISQTGCVHVNECPCVHNGTVYRSGESYKQACKKCECAAGHWTCTYLECPGICSIVGGSHITTYDGKTFTFSGNCDYILTKHSNDSDIAVVGNLAKCDPARKDTCLNSVTLVIPGTTVSFSSSGSVAVNGINLNVLPFTTGPVSIFQPSSSFIIADMKSVRLEIQLTPVMQLYIVASTEEKGKMSGLCGNYNDVQKDDFKTGSDIIEGTPTSFVNFWKQNCPDLEITFDNPCSLNIETEKIAKDWCSRLTNPNDTFSACHSEICPEMYYQWCVYDTCKCADIKKCMCAAVSNYAHACAARGIIFQDWMDSEPYAIWKCPGNMKYSYGVTSCGSTCQSLSEQENTCQGSFTPVDGCICSEGTYLKGDSCVHADQCPCYYGNQVSMGCVSGCMCPDDLLADGKGGCVTRENCPCTHNGGTYLPGEQVQQDCNTCTCTNGMWTCTEKACYGTCTVYGEGHFKTFDGRRYSFHGDCEHTIVHGKVCGLCGNFDGNANNDFMKHNGEVVTDPEDFGNSWKMNPDCPDLANEMHPCDANPHRRAWAVKQCRIITGPVFTECHSLVDSAPYYDACERDTCACDSGGDCECLCTAVAAYAAECRKRGACVAWRRPDFCPLFCDYYNAPGECEWHYKTCGSNCMKTCSNPSGKCSDQIPPLEGCFLQCPSERPYLREETMKCVTEEGCKYCFYDGKYNNNYINRDNTYINRITIYNYWYNNNYINRDIHNHLTYCNDNTYINRNNYINRITIYNYWYNNNYINRNIHNHLPYCNNTTYINRNTINN</sequence>
<dbReference type="InterPro" id="IPR014853">
    <property type="entry name" value="VWF/SSPO/ZAN-like_Cys-rich_dom"/>
</dbReference>
<dbReference type="SMART" id="SM00214">
    <property type="entry name" value="VWC"/>
    <property type="match status" value="3"/>
</dbReference>
<dbReference type="SUPFAM" id="SSF57283">
    <property type="entry name" value="PMP inhibitors"/>
    <property type="match status" value="1"/>
</dbReference>
<evidence type="ECO:0000259" key="7">
    <source>
        <dbReference type="PROSITE" id="PS01225"/>
    </source>
</evidence>
<evidence type="ECO:0000259" key="9">
    <source>
        <dbReference type="PROSITE" id="PS51233"/>
    </source>
</evidence>
<dbReference type="SMART" id="SM00832">
    <property type="entry name" value="C8"/>
    <property type="match status" value="5"/>
</dbReference>
<feature type="non-terminal residue" evidence="10">
    <location>
        <position position="1"/>
    </location>
</feature>
<proteinExistence type="predicted"/>
<dbReference type="InterPro" id="IPR050780">
    <property type="entry name" value="Mucin_vWF_Thrombospondin_sf"/>
</dbReference>
<feature type="disulfide bond" evidence="6">
    <location>
        <begin position="775"/>
        <end position="827"/>
    </location>
</feature>
<dbReference type="Pfam" id="PF01826">
    <property type="entry name" value="TIL"/>
    <property type="match status" value="2"/>
</dbReference>
<organism evidence="10 11">
    <name type="scientific">Cirrhinus molitorella</name>
    <name type="common">mud carp</name>
    <dbReference type="NCBI Taxonomy" id="172907"/>
    <lineage>
        <taxon>Eukaryota</taxon>
        <taxon>Metazoa</taxon>
        <taxon>Chordata</taxon>
        <taxon>Craniata</taxon>
        <taxon>Vertebrata</taxon>
        <taxon>Euteleostomi</taxon>
        <taxon>Actinopterygii</taxon>
        <taxon>Neopterygii</taxon>
        <taxon>Teleostei</taxon>
        <taxon>Ostariophysi</taxon>
        <taxon>Cypriniformes</taxon>
        <taxon>Cyprinidae</taxon>
        <taxon>Labeoninae</taxon>
        <taxon>Labeonini</taxon>
        <taxon>Cirrhinus</taxon>
    </lineage>
</organism>
<feature type="domain" description="VWFD" evidence="9">
    <location>
        <begin position="1662"/>
        <end position="1705"/>
    </location>
</feature>
<dbReference type="InterPro" id="IPR058753">
    <property type="entry name" value="TIL_OTOGL_Mucin"/>
</dbReference>
<dbReference type="PROSITE" id="PS50184">
    <property type="entry name" value="VWFC_2"/>
    <property type="match status" value="1"/>
</dbReference>
<dbReference type="InterPro" id="IPR006207">
    <property type="entry name" value="Cys_knot_C"/>
</dbReference>
<dbReference type="SMART" id="SM00041">
    <property type="entry name" value="CT"/>
    <property type="match status" value="1"/>
</dbReference>
<dbReference type="InterPro" id="IPR036201">
    <property type="entry name" value="Pacifastin_dom_sf"/>
</dbReference>
<dbReference type="Pfam" id="PF00094">
    <property type="entry name" value="VWD"/>
    <property type="match status" value="5"/>
</dbReference>
<dbReference type="InterPro" id="IPR002919">
    <property type="entry name" value="TIL_dom"/>
</dbReference>
<feature type="disulfide bond" evidence="6">
    <location>
        <begin position="760"/>
        <end position="809"/>
    </location>
</feature>
<dbReference type="SUPFAM" id="SSF57567">
    <property type="entry name" value="Serine protease inhibitors"/>
    <property type="match status" value="2"/>
</dbReference>
<comment type="caution">
    <text evidence="10">The sequence shown here is derived from an EMBL/GenBank/DDBJ whole genome shotgun (WGS) entry which is preliminary data.</text>
</comment>
<dbReference type="SMART" id="SM00216">
    <property type="entry name" value="VWD"/>
    <property type="match status" value="3"/>
</dbReference>
<comment type="caution">
    <text evidence="6">Lacks conserved residue(s) required for the propagation of feature annotation.</text>
</comment>
<feature type="domain" description="CTCK" evidence="7">
    <location>
        <begin position="741"/>
        <end position="832"/>
    </location>
</feature>
<dbReference type="Pfam" id="PF08742">
    <property type="entry name" value="C8"/>
    <property type="match status" value="5"/>
</dbReference>
<protein>
    <recommendedName>
        <fullName evidence="12">Mucin-5AC</fullName>
    </recommendedName>
</protein>
<feature type="domain" description="VWFD" evidence="9">
    <location>
        <begin position="204"/>
        <end position="389"/>
    </location>
</feature>
<keyword evidence="3" id="KW-0677">Repeat</keyword>
<evidence type="ECO:0000313" key="11">
    <source>
        <dbReference type="Proteomes" id="UP001558613"/>
    </source>
</evidence>
<feature type="domain" description="VWFD" evidence="9">
    <location>
        <begin position="1235"/>
        <end position="1417"/>
    </location>
</feature>
<evidence type="ECO:0000256" key="1">
    <source>
        <dbReference type="ARBA" id="ARBA00004613"/>
    </source>
</evidence>